<evidence type="ECO:0000256" key="6">
    <source>
        <dbReference type="ARBA" id="ARBA00022833"/>
    </source>
</evidence>
<keyword evidence="6" id="KW-0862">Zinc</keyword>
<feature type="transmembrane region" description="Helical" evidence="11">
    <location>
        <begin position="83"/>
        <end position="104"/>
    </location>
</feature>
<keyword evidence="5" id="KW-0967">Endosome</keyword>
<evidence type="ECO:0000256" key="3">
    <source>
        <dbReference type="ARBA" id="ARBA00008731"/>
    </source>
</evidence>
<accession>A0ABY7AXF1</accession>
<proteinExistence type="inferred from homology"/>
<feature type="transmembrane region" description="Helical" evidence="11">
    <location>
        <begin position="157"/>
        <end position="180"/>
    </location>
</feature>
<keyword evidence="10" id="KW-0968">Cytoplasmic vesicle</keyword>
<keyword evidence="9 11" id="KW-0472">Membrane</keyword>
<dbReference type="InterPro" id="IPR027469">
    <property type="entry name" value="Cation_efflux_TMD_sf"/>
</dbReference>
<dbReference type="Pfam" id="PF01545">
    <property type="entry name" value="Cation_efflux"/>
    <property type="match status" value="1"/>
</dbReference>
<evidence type="ECO:0000256" key="8">
    <source>
        <dbReference type="ARBA" id="ARBA00023018"/>
    </source>
</evidence>
<feature type="transmembrane region" description="Helical" evidence="11">
    <location>
        <begin position="116"/>
        <end position="136"/>
    </location>
</feature>
<evidence type="ECO:0000259" key="12">
    <source>
        <dbReference type="Pfam" id="PF01545"/>
    </source>
</evidence>
<reference evidence="13" key="1">
    <citation type="submission" date="2022-11" db="EMBL/GenBank/DDBJ databases">
        <authorList>
            <person name="Mo P."/>
        </authorList>
    </citation>
    <scope>NUCLEOTIDE SEQUENCE</scope>
    <source>
        <strain evidence="13">HUAS 11-8</strain>
    </source>
</reference>
<evidence type="ECO:0000256" key="4">
    <source>
        <dbReference type="ARBA" id="ARBA00022692"/>
    </source>
</evidence>
<evidence type="ECO:0000256" key="1">
    <source>
        <dbReference type="ARBA" id="ARBA00004146"/>
    </source>
</evidence>
<name>A0ABY7AXF1_9PSEU</name>
<comment type="subcellular location">
    <subcellularLocation>
        <location evidence="2">Cytoplasmic vesicle</location>
        <location evidence="2">Secretory vesicle</location>
        <location evidence="2">Synaptic vesicle membrane</location>
        <topology evidence="2">Multi-pass membrane protein</topology>
    </subcellularLocation>
    <subcellularLocation>
        <location evidence="1">Early endosome membrane</location>
    </subcellularLocation>
</comment>
<dbReference type="Proteomes" id="UP001163203">
    <property type="component" value="Chromosome"/>
</dbReference>
<sequence>MSGLPDLRNPAARRAVRLAWFTIGYNLAEAAVAITAGLVAGAVSLTGFGLDSCIEVASATMVLTRLRSEIRGGRVDERKERRALRFIAITFFVLAAYVTVQGIVDLVEGTRPDTSLAGIVLTGASIAIMPLLARAKHRAGLAMNSRLVVADAAETRLCAWLSVSTCAGLIAYALAGWTWLDPAAGFVIALFALREGREAWQGELVCED</sequence>
<dbReference type="InterPro" id="IPR026765">
    <property type="entry name" value="Tmem163"/>
</dbReference>
<evidence type="ECO:0000256" key="9">
    <source>
        <dbReference type="ARBA" id="ARBA00023136"/>
    </source>
</evidence>
<protein>
    <submittedName>
        <fullName evidence="13">Cation transporter</fullName>
    </submittedName>
</protein>
<evidence type="ECO:0000313" key="13">
    <source>
        <dbReference type="EMBL" id="WAL64626.1"/>
    </source>
</evidence>
<dbReference type="PANTHER" id="PTHR31937">
    <property type="entry name" value="TRANSMEMBRANE PROTEIN 163"/>
    <property type="match status" value="1"/>
</dbReference>
<evidence type="ECO:0000256" key="10">
    <source>
        <dbReference type="ARBA" id="ARBA00023329"/>
    </source>
</evidence>
<keyword evidence="7 11" id="KW-1133">Transmembrane helix</keyword>
<keyword evidence="4 11" id="KW-0812">Transmembrane</keyword>
<evidence type="ECO:0000256" key="5">
    <source>
        <dbReference type="ARBA" id="ARBA00022753"/>
    </source>
</evidence>
<feature type="domain" description="Cation efflux protein transmembrane" evidence="12">
    <location>
        <begin position="86"/>
        <end position="197"/>
    </location>
</feature>
<gene>
    <name evidence="13" type="ORF">ORV05_27220</name>
</gene>
<dbReference type="Gene3D" id="1.20.1510.10">
    <property type="entry name" value="Cation efflux protein transmembrane domain"/>
    <property type="match status" value="1"/>
</dbReference>
<dbReference type="PANTHER" id="PTHR31937:SF2">
    <property type="entry name" value="TRANSMEMBRANE PROTEIN 163"/>
    <property type="match status" value="1"/>
</dbReference>
<organism evidence="13 14">
    <name type="scientific">Amycolatopsis cynarae</name>
    <dbReference type="NCBI Taxonomy" id="2995223"/>
    <lineage>
        <taxon>Bacteria</taxon>
        <taxon>Bacillati</taxon>
        <taxon>Actinomycetota</taxon>
        <taxon>Actinomycetes</taxon>
        <taxon>Pseudonocardiales</taxon>
        <taxon>Pseudonocardiaceae</taxon>
        <taxon>Amycolatopsis</taxon>
    </lineage>
</organism>
<evidence type="ECO:0000313" key="14">
    <source>
        <dbReference type="Proteomes" id="UP001163203"/>
    </source>
</evidence>
<dbReference type="RefSeq" id="WP_268754847.1">
    <property type="nucleotide sequence ID" value="NZ_CP113836.1"/>
</dbReference>
<dbReference type="InterPro" id="IPR058533">
    <property type="entry name" value="Cation_efflux_TM"/>
</dbReference>
<dbReference type="SUPFAM" id="SSF161111">
    <property type="entry name" value="Cation efflux protein transmembrane domain-like"/>
    <property type="match status" value="1"/>
</dbReference>
<dbReference type="EMBL" id="CP113836">
    <property type="protein sequence ID" value="WAL64626.1"/>
    <property type="molecule type" value="Genomic_DNA"/>
</dbReference>
<evidence type="ECO:0000256" key="11">
    <source>
        <dbReference type="SAM" id="Phobius"/>
    </source>
</evidence>
<comment type="similarity">
    <text evidence="3">Belongs to the TMEM163 family.</text>
</comment>
<evidence type="ECO:0000256" key="2">
    <source>
        <dbReference type="ARBA" id="ARBA00004644"/>
    </source>
</evidence>
<keyword evidence="14" id="KW-1185">Reference proteome</keyword>
<keyword evidence="8" id="KW-0770">Synapse</keyword>
<evidence type="ECO:0000256" key="7">
    <source>
        <dbReference type="ARBA" id="ARBA00022989"/>
    </source>
</evidence>
<feature type="transmembrane region" description="Helical" evidence="11">
    <location>
        <begin position="18"/>
        <end position="39"/>
    </location>
</feature>